<comment type="caution">
    <text evidence="1">The sequence shown here is derived from an EMBL/GenBank/DDBJ whole genome shotgun (WGS) entry which is preliminary data.</text>
</comment>
<dbReference type="Proteomes" id="UP000266861">
    <property type="component" value="Unassembled WGS sequence"/>
</dbReference>
<accession>A0A397IT70</accession>
<organism evidence="1 2">
    <name type="scientific">Diversispora epigaea</name>
    <dbReference type="NCBI Taxonomy" id="1348612"/>
    <lineage>
        <taxon>Eukaryota</taxon>
        <taxon>Fungi</taxon>
        <taxon>Fungi incertae sedis</taxon>
        <taxon>Mucoromycota</taxon>
        <taxon>Glomeromycotina</taxon>
        <taxon>Glomeromycetes</taxon>
        <taxon>Diversisporales</taxon>
        <taxon>Diversisporaceae</taxon>
        <taxon>Diversispora</taxon>
    </lineage>
</organism>
<protein>
    <submittedName>
        <fullName evidence="1">Uncharacterized protein</fullName>
    </submittedName>
</protein>
<gene>
    <name evidence="1" type="ORF">Glove_208g60</name>
</gene>
<name>A0A397IT70_9GLOM</name>
<dbReference type="EMBL" id="PQFF01000195">
    <property type="protein sequence ID" value="RHZ75890.1"/>
    <property type="molecule type" value="Genomic_DNA"/>
</dbReference>
<dbReference type="AlphaFoldDB" id="A0A397IT70"/>
<reference evidence="1 2" key="1">
    <citation type="submission" date="2018-08" db="EMBL/GenBank/DDBJ databases">
        <title>Genome and evolution of the arbuscular mycorrhizal fungus Diversispora epigaea (formerly Glomus versiforme) and its bacterial endosymbionts.</title>
        <authorList>
            <person name="Sun X."/>
            <person name="Fei Z."/>
            <person name="Harrison M."/>
        </authorList>
    </citation>
    <scope>NUCLEOTIDE SEQUENCE [LARGE SCALE GENOMIC DNA]</scope>
    <source>
        <strain evidence="1 2">IT104</strain>
    </source>
</reference>
<sequence>MEPIPMDVIYNEERQARFFVTARHQFELTKRNDSNLNNLDIKQGTYKKKCQEKQVNFVEKILKRKDEKHGSGIKIRKKDQKVYCFFGPPGAEKTLVVWMVFINFRSGIRTNRVIGDIRNIAGQVGGLTKS</sequence>
<evidence type="ECO:0000313" key="1">
    <source>
        <dbReference type="EMBL" id="RHZ75890.1"/>
    </source>
</evidence>
<proteinExistence type="predicted"/>
<evidence type="ECO:0000313" key="2">
    <source>
        <dbReference type="Proteomes" id="UP000266861"/>
    </source>
</evidence>
<keyword evidence="2" id="KW-1185">Reference proteome</keyword>